<dbReference type="EMBL" id="JACHFR010000003">
    <property type="protein sequence ID" value="MBB5219775.1"/>
    <property type="molecule type" value="Genomic_DNA"/>
</dbReference>
<dbReference type="RefSeq" id="WP_184653191.1">
    <property type="nucleotide sequence ID" value="NZ_JACHFR010000003.1"/>
</dbReference>
<proteinExistence type="predicted"/>
<evidence type="ECO:0000259" key="4">
    <source>
        <dbReference type="PROSITE" id="PS50987"/>
    </source>
</evidence>
<dbReference type="InterPro" id="IPR001845">
    <property type="entry name" value="HTH_ArsR_DNA-bd_dom"/>
</dbReference>
<dbReference type="GO" id="GO:0003677">
    <property type="term" value="F:DNA binding"/>
    <property type="evidence" value="ECO:0007669"/>
    <property type="project" value="UniProtKB-KW"/>
</dbReference>
<dbReference type="Pfam" id="PF01022">
    <property type="entry name" value="HTH_5"/>
    <property type="match status" value="1"/>
</dbReference>
<dbReference type="PROSITE" id="PS50987">
    <property type="entry name" value="HTH_ARSR_2"/>
    <property type="match status" value="1"/>
</dbReference>
<feature type="domain" description="HTH arsR-type" evidence="4">
    <location>
        <begin position="9"/>
        <end position="109"/>
    </location>
</feature>
<protein>
    <submittedName>
        <fullName evidence="5">DNA-binding transcriptional ArsR family regulator</fullName>
    </submittedName>
</protein>
<dbReference type="PANTHER" id="PTHR43132:SF2">
    <property type="entry name" value="ARSENICAL RESISTANCE OPERON REPRESSOR ARSR-RELATED"/>
    <property type="match status" value="1"/>
</dbReference>
<sequence>MNKKEFKRLQGMFLKCSPLFVALGDVIRQKIMLEVAESGFDGINVTELASRFKLSRPAVSHHLKVLKDSGLLVSVKKRTQIFYRAEFKKNLKTVDNLIHSVLEVVEAEEKLRLENS</sequence>
<dbReference type="Proteomes" id="UP000578697">
    <property type="component" value="Unassembled WGS sequence"/>
</dbReference>
<dbReference type="SMART" id="SM00418">
    <property type="entry name" value="HTH_ARSR"/>
    <property type="match status" value="1"/>
</dbReference>
<dbReference type="CDD" id="cd00090">
    <property type="entry name" value="HTH_ARSR"/>
    <property type="match status" value="1"/>
</dbReference>
<accession>A0A840SGE6</accession>
<reference evidence="5 6" key="1">
    <citation type="submission" date="2020-08" db="EMBL/GenBank/DDBJ databases">
        <title>Genomic Encyclopedia of Type Strains, Phase IV (KMG-IV): sequencing the most valuable type-strain genomes for metagenomic binning, comparative biology and taxonomic classification.</title>
        <authorList>
            <person name="Goeker M."/>
        </authorList>
    </citation>
    <scope>NUCLEOTIDE SEQUENCE [LARGE SCALE GENOMIC DNA]</scope>
    <source>
        <strain evidence="5 6">DSM 103679</strain>
    </source>
</reference>
<evidence type="ECO:0000313" key="5">
    <source>
        <dbReference type="EMBL" id="MBB5219775.1"/>
    </source>
</evidence>
<dbReference type="SUPFAM" id="SSF46785">
    <property type="entry name" value="Winged helix' DNA-binding domain"/>
    <property type="match status" value="1"/>
</dbReference>
<dbReference type="PRINTS" id="PR00778">
    <property type="entry name" value="HTHARSR"/>
</dbReference>
<keyword evidence="1" id="KW-0805">Transcription regulation</keyword>
<organism evidence="5 6">
    <name type="scientific">Treponema rectale</name>
    <dbReference type="NCBI Taxonomy" id="744512"/>
    <lineage>
        <taxon>Bacteria</taxon>
        <taxon>Pseudomonadati</taxon>
        <taxon>Spirochaetota</taxon>
        <taxon>Spirochaetia</taxon>
        <taxon>Spirochaetales</taxon>
        <taxon>Treponemataceae</taxon>
        <taxon>Treponema</taxon>
    </lineage>
</organism>
<dbReference type="GO" id="GO:0003700">
    <property type="term" value="F:DNA-binding transcription factor activity"/>
    <property type="evidence" value="ECO:0007669"/>
    <property type="project" value="InterPro"/>
</dbReference>
<keyword evidence="2 5" id="KW-0238">DNA-binding</keyword>
<dbReference type="InterPro" id="IPR011991">
    <property type="entry name" value="ArsR-like_HTH"/>
</dbReference>
<dbReference type="InterPro" id="IPR036388">
    <property type="entry name" value="WH-like_DNA-bd_sf"/>
</dbReference>
<evidence type="ECO:0000256" key="2">
    <source>
        <dbReference type="ARBA" id="ARBA00023125"/>
    </source>
</evidence>
<dbReference type="Gene3D" id="1.10.10.10">
    <property type="entry name" value="Winged helix-like DNA-binding domain superfamily/Winged helix DNA-binding domain"/>
    <property type="match status" value="1"/>
</dbReference>
<evidence type="ECO:0000256" key="1">
    <source>
        <dbReference type="ARBA" id="ARBA00023015"/>
    </source>
</evidence>
<dbReference type="InterPro" id="IPR036390">
    <property type="entry name" value="WH_DNA-bd_sf"/>
</dbReference>
<evidence type="ECO:0000256" key="3">
    <source>
        <dbReference type="ARBA" id="ARBA00023163"/>
    </source>
</evidence>
<dbReference type="NCBIfam" id="NF033788">
    <property type="entry name" value="HTH_metalloreg"/>
    <property type="match status" value="1"/>
</dbReference>
<dbReference type="InterPro" id="IPR051011">
    <property type="entry name" value="Metal_resp_trans_reg"/>
</dbReference>
<gene>
    <name evidence="5" type="ORF">HNP77_002157</name>
</gene>
<name>A0A840SGE6_9SPIR</name>
<dbReference type="AlphaFoldDB" id="A0A840SGE6"/>
<evidence type="ECO:0000313" key="6">
    <source>
        <dbReference type="Proteomes" id="UP000578697"/>
    </source>
</evidence>
<keyword evidence="3" id="KW-0804">Transcription</keyword>
<keyword evidence="6" id="KW-1185">Reference proteome</keyword>
<comment type="caution">
    <text evidence="5">The sequence shown here is derived from an EMBL/GenBank/DDBJ whole genome shotgun (WGS) entry which is preliminary data.</text>
</comment>
<dbReference type="PANTHER" id="PTHR43132">
    <property type="entry name" value="ARSENICAL RESISTANCE OPERON REPRESSOR ARSR-RELATED"/>
    <property type="match status" value="1"/>
</dbReference>